<protein>
    <submittedName>
        <fullName evidence="2">Glycosyltransferase involved in cell wall biosynthesis</fullName>
    </submittedName>
</protein>
<dbReference type="RefSeq" id="WP_081670477.1">
    <property type="nucleotide sequence ID" value="NZ_JACIIG010000033.1"/>
</dbReference>
<dbReference type="Gene3D" id="3.90.550.10">
    <property type="entry name" value="Spore Coat Polysaccharide Biosynthesis Protein SpsA, Chain A"/>
    <property type="match status" value="1"/>
</dbReference>
<dbReference type="Proteomes" id="UP000543836">
    <property type="component" value="Unassembled WGS sequence"/>
</dbReference>
<dbReference type="InterPro" id="IPR050834">
    <property type="entry name" value="Glycosyltransf_2"/>
</dbReference>
<dbReference type="PANTHER" id="PTHR43685">
    <property type="entry name" value="GLYCOSYLTRANSFERASE"/>
    <property type="match status" value="1"/>
</dbReference>
<keyword evidence="2" id="KW-0808">Transferase</keyword>
<evidence type="ECO:0000313" key="2">
    <source>
        <dbReference type="EMBL" id="MBB4571677.1"/>
    </source>
</evidence>
<evidence type="ECO:0000259" key="1">
    <source>
        <dbReference type="Pfam" id="PF00535"/>
    </source>
</evidence>
<dbReference type="CDD" id="cd06433">
    <property type="entry name" value="GT_2_WfgS_like"/>
    <property type="match status" value="1"/>
</dbReference>
<dbReference type="InterPro" id="IPR029044">
    <property type="entry name" value="Nucleotide-diphossugar_trans"/>
</dbReference>
<name>A0A7W7A0G1_9HYPH</name>
<organism evidence="2 3">
    <name type="scientific">Rhizobium leucaenae</name>
    <dbReference type="NCBI Taxonomy" id="29450"/>
    <lineage>
        <taxon>Bacteria</taxon>
        <taxon>Pseudomonadati</taxon>
        <taxon>Pseudomonadota</taxon>
        <taxon>Alphaproteobacteria</taxon>
        <taxon>Hyphomicrobiales</taxon>
        <taxon>Rhizobiaceae</taxon>
        <taxon>Rhizobium/Agrobacterium group</taxon>
        <taxon>Rhizobium</taxon>
    </lineage>
</organism>
<sequence length="309" mass="35156">MAKANNDSRSTDERWTRLLRSLRPGIGQLGTYPPRALSWPPRKSKNSAAGVLYPKISIVVPSYNQGDYLGHTLKSIISQDYANLELIVVDGGSTDATLQVIKQYESYLAWWVSERDAGQAAAINKGFQRSSGEIMAWVNSDDMVAPGALRRVAEHFMANPRTQAVYGDRIVIDEAGYEIGRWVLPYHSAKLLKWVDFIPQETLYWSRSAWDLVGGRIDERFSFAMDWDFLLRLSNKDIVIQHLPIFLGFFRVHGFQKTSSQMSSVGAKEISAIRVRELGITPSQWKVLLRSVPFLFAAKWCEFFRFKLN</sequence>
<accession>A0A7W7A0G1</accession>
<dbReference type="AlphaFoldDB" id="A0A7W7A0G1"/>
<feature type="domain" description="Glycosyltransferase 2-like" evidence="1">
    <location>
        <begin position="57"/>
        <end position="181"/>
    </location>
</feature>
<dbReference type="Pfam" id="PF00535">
    <property type="entry name" value="Glycos_transf_2"/>
    <property type="match status" value="1"/>
</dbReference>
<dbReference type="EMBL" id="JACIIG010000033">
    <property type="protein sequence ID" value="MBB4571677.1"/>
    <property type="molecule type" value="Genomic_DNA"/>
</dbReference>
<dbReference type="GeneID" id="32525247"/>
<gene>
    <name evidence="2" type="ORF">GGE60_005842</name>
</gene>
<dbReference type="SUPFAM" id="SSF53448">
    <property type="entry name" value="Nucleotide-diphospho-sugar transferases"/>
    <property type="match status" value="1"/>
</dbReference>
<keyword evidence="3" id="KW-1185">Reference proteome</keyword>
<dbReference type="PANTHER" id="PTHR43685:SF11">
    <property type="entry name" value="GLYCOSYLTRANSFERASE TAGX-RELATED"/>
    <property type="match status" value="1"/>
</dbReference>
<proteinExistence type="predicted"/>
<dbReference type="InterPro" id="IPR001173">
    <property type="entry name" value="Glyco_trans_2-like"/>
</dbReference>
<comment type="caution">
    <text evidence="2">The sequence shown here is derived from an EMBL/GenBank/DDBJ whole genome shotgun (WGS) entry which is preliminary data.</text>
</comment>
<reference evidence="2 3" key="1">
    <citation type="submission" date="2020-08" db="EMBL/GenBank/DDBJ databases">
        <title>Genomic Encyclopedia of Type Strains, Phase IV (KMG-V): Genome sequencing to study the core and pangenomes of soil and plant-associated prokaryotes.</title>
        <authorList>
            <person name="Whitman W."/>
        </authorList>
    </citation>
    <scope>NUCLEOTIDE SEQUENCE [LARGE SCALE GENOMIC DNA]</scope>
    <source>
        <strain evidence="2 3">SEMIA 492</strain>
    </source>
</reference>
<evidence type="ECO:0000313" key="3">
    <source>
        <dbReference type="Proteomes" id="UP000543836"/>
    </source>
</evidence>
<dbReference type="GO" id="GO:0016740">
    <property type="term" value="F:transferase activity"/>
    <property type="evidence" value="ECO:0007669"/>
    <property type="project" value="UniProtKB-KW"/>
</dbReference>